<sequence length="130" mass="14013">MAKSTKRRTKRKEKKNINYAVAHIHSTFNNTIISITDKQGGVVGWASGGTVGFKGTRKSTPYAAQMAAQVVAKQAQDHGVTEIDVVVKGPGPGRESAIRSLQAAGLQINMIKDATPIPHNGCRPPKRRRV</sequence>
<dbReference type="InterPro" id="IPR036967">
    <property type="entry name" value="Ribosomal_uS11_sf"/>
</dbReference>
<evidence type="ECO:0000256" key="8">
    <source>
        <dbReference type="HAMAP-Rule" id="MF_01310"/>
    </source>
</evidence>
<dbReference type="FunFam" id="3.30.420.80:FF:000001">
    <property type="entry name" value="30S ribosomal protein S11"/>
    <property type="match status" value="1"/>
</dbReference>
<dbReference type="STRING" id="592015.HMPREF1705_03092"/>
<proteinExistence type="inferred from homology"/>
<dbReference type="InterPro" id="IPR018102">
    <property type="entry name" value="Ribosomal_uS11_CS"/>
</dbReference>
<comment type="similarity">
    <text evidence="1 8 9">Belongs to the universal ribosomal protein uS11 family.</text>
</comment>
<keyword evidence="5 8" id="KW-0687">Ribonucleoprotein</keyword>
<dbReference type="InterPro" id="IPR001971">
    <property type="entry name" value="Ribosomal_uS11"/>
</dbReference>
<evidence type="ECO:0000256" key="6">
    <source>
        <dbReference type="ARBA" id="ARBA00035160"/>
    </source>
</evidence>
<keyword evidence="2 8" id="KW-0699">rRNA-binding</keyword>
<dbReference type="Gene3D" id="3.30.420.80">
    <property type="entry name" value="Ribosomal protein S11"/>
    <property type="match status" value="1"/>
</dbReference>
<dbReference type="Pfam" id="PF00411">
    <property type="entry name" value="Ribosomal_S11"/>
    <property type="match status" value="1"/>
</dbReference>
<dbReference type="GO" id="GO:0019843">
    <property type="term" value="F:rRNA binding"/>
    <property type="evidence" value="ECO:0007669"/>
    <property type="project" value="UniProtKB-UniRule"/>
</dbReference>
<keyword evidence="4 8" id="KW-0689">Ribosomal protein</keyword>
<evidence type="ECO:0000256" key="9">
    <source>
        <dbReference type="RuleBase" id="RU003629"/>
    </source>
</evidence>
<dbReference type="HAMAP" id="MF_01310">
    <property type="entry name" value="Ribosomal_uS11"/>
    <property type="match status" value="1"/>
</dbReference>
<gene>
    <name evidence="8" type="primary">rpsK</name>
    <name evidence="10" type="ORF">HMPREF1705_03092</name>
</gene>
<comment type="caution">
    <text evidence="10">The sequence shown here is derived from an EMBL/GenBank/DDBJ whole genome shotgun (WGS) entry which is preliminary data.</text>
</comment>
<evidence type="ECO:0000256" key="4">
    <source>
        <dbReference type="ARBA" id="ARBA00022980"/>
    </source>
</evidence>
<evidence type="ECO:0000256" key="2">
    <source>
        <dbReference type="ARBA" id="ARBA00022730"/>
    </source>
</evidence>
<dbReference type="InterPro" id="IPR019981">
    <property type="entry name" value="Ribosomal_uS11_bac-type"/>
</dbReference>
<dbReference type="PANTHER" id="PTHR11759">
    <property type="entry name" value="40S RIBOSOMAL PROTEIN S14/30S RIBOSOMAL PROTEIN S11"/>
    <property type="match status" value="1"/>
</dbReference>
<dbReference type="Proteomes" id="UP000005273">
    <property type="component" value="Unassembled WGS sequence"/>
</dbReference>
<evidence type="ECO:0000313" key="10">
    <source>
        <dbReference type="EMBL" id="KRT35838.1"/>
    </source>
</evidence>
<evidence type="ECO:0000256" key="1">
    <source>
        <dbReference type="ARBA" id="ARBA00006194"/>
    </source>
</evidence>
<evidence type="ECO:0000256" key="7">
    <source>
        <dbReference type="ARBA" id="ARBA00058053"/>
    </source>
</evidence>
<dbReference type="PIRSF" id="PIRSF002131">
    <property type="entry name" value="Ribosomal_S11"/>
    <property type="match status" value="1"/>
</dbReference>
<evidence type="ECO:0000256" key="3">
    <source>
        <dbReference type="ARBA" id="ARBA00022884"/>
    </source>
</evidence>
<dbReference type="GO" id="GO:0003735">
    <property type="term" value="F:structural constituent of ribosome"/>
    <property type="evidence" value="ECO:0007669"/>
    <property type="project" value="InterPro"/>
</dbReference>
<dbReference type="NCBIfam" id="NF003698">
    <property type="entry name" value="PRK05309.1"/>
    <property type="match status" value="1"/>
</dbReference>
<comment type="function">
    <text evidence="7 8">Located on the platform of the 30S subunit, it bridges several disparate RNA helices of the 16S rRNA. Forms part of the Shine-Dalgarno cleft in the 70S ribosome.</text>
</comment>
<keyword evidence="11" id="KW-1185">Reference proteome</keyword>
<name>A0A0T5XD52_9BACT</name>
<accession>A0A0T5XD52</accession>
<dbReference type="AlphaFoldDB" id="A0A0T5XD52"/>
<evidence type="ECO:0000256" key="5">
    <source>
        <dbReference type="ARBA" id="ARBA00023274"/>
    </source>
</evidence>
<dbReference type="EMBL" id="ACJX03000001">
    <property type="protein sequence ID" value="KRT35838.1"/>
    <property type="molecule type" value="Genomic_DNA"/>
</dbReference>
<dbReference type="GO" id="GO:0005840">
    <property type="term" value="C:ribosome"/>
    <property type="evidence" value="ECO:0007669"/>
    <property type="project" value="UniProtKB-KW"/>
</dbReference>
<dbReference type="OrthoDB" id="9806415at2"/>
<dbReference type="SUPFAM" id="SSF53137">
    <property type="entry name" value="Translational machinery components"/>
    <property type="match status" value="1"/>
</dbReference>
<dbReference type="GO" id="GO:1990904">
    <property type="term" value="C:ribonucleoprotein complex"/>
    <property type="evidence" value="ECO:0007669"/>
    <property type="project" value="UniProtKB-KW"/>
</dbReference>
<dbReference type="RefSeq" id="WP_009201460.1">
    <property type="nucleotide sequence ID" value="NZ_ACJX03000001.1"/>
</dbReference>
<protein>
    <recommendedName>
        <fullName evidence="6 8">Small ribosomal subunit protein uS11</fullName>
    </recommendedName>
</protein>
<organism evidence="10 11">
    <name type="scientific">Acetomicrobium hydrogeniformans ATCC BAA-1850</name>
    <dbReference type="NCBI Taxonomy" id="592015"/>
    <lineage>
        <taxon>Bacteria</taxon>
        <taxon>Thermotogati</taxon>
        <taxon>Synergistota</taxon>
        <taxon>Synergistia</taxon>
        <taxon>Synergistales</taxon>
        <taxon>Acetomicrobiaceae</taxon>
        <taxon>Acetomicrobium</taxon>
    </lineage>
</organism>
<dbReference type="eggNOG" id="COG0100">
    <property type="taxonomic scope" value="Bacteria"/>
</dbReference>
<comment type="subunit">
    <text evidence="8">Part of the 30S ribosomal subunit. Interacts with proteins S7 and S18. Binds to IF-3.</text>
</comment>
<reference evidence="11" key="1">
    <citation type="submission" date="2012-09" db="EMBL/GenBank/DDBJ databases">
        <authorList>
            <person name="Weinstock G."/>
            <person name="Sodergren E."/>
            <person name="Clifton S."/>
            <person name="Fulton L."/>
            <person name="Fulton B."/>
            <person name="Courtney L."/>
            <person name="Fronick C."/>
            <person name="Harrison M."/>
            <person name="Strong C."/>
            <person name="Farmer C."/>
            <person name="Delehaunty K."/>
            <person name="Markovic C."/>
            <person name="Hall O."/>
            <person name="Minx P."/>
            <person name="Tomlinson C."/>
            <person name="Mitreva M."/>
            <person name="Nelson J."/>
            <person name="Hou S."/>
            <person name="Wollam A."/>
            <person name="Pepin K.H."/>
            <person name="Johnson M."/>
            <person name="Bhonagiri V."/>
            <person name="Nash W.E."/>
            <person name="Suruliraj S."/>
            <person name="Warren W."/>
            <person name="Chinwalla A."/>
            <person name="Mardis E.R."/>
            <person name="Wilson R.K."/>
        </authorList>
    </citation>
    <scope>NUCLEOTIDE SEQUENCE [LARGE SCALE GENOMIC DNA]</scope>
    <source>
        <strain evidence="11">OS1</strain>
    </source>
</reference>
<dbReference type="GO" id="GO:0006412">
    <property type="term" value="P:translation"/>
    <property type="evidence" value="ECO:0007669"/>
    <property type="project" value="UniProtKB-UniRule"/>
</dbReference>
<dbReference type="NCBIfam" id="TIGR03632">
    <property type="entry name" value="uS11_bact"/>
    <property type="match status" value="1"/>
</dbReference>
<evidence type="ECO:0000313" key="11">
    <source>
        <dbReference type="Proteomes" id="UP000005273"/>
    </source>
</evidence>
<dbReference type="PROSITE" id="PS00054">
    <property type="entry name" value="RIBOSOMAL_S11"/>
    <property type="match status" value="1"/>
</dbReference>
<keyword evidence="3 8" id="KW-0694">RNA-binding</keyword>